<proteinExistence type="predicted"/>
<comment type="caution">
    <text evidence="1">The sequence shown here is derived from an EMBL/GenBank/DDBJ whole genome shotgun (WGS) entry which is preliminary data.</text>
</comment>
<evidence type="ECO:0000313" key="2">
    <source>
        <dbReference type="Proteomes" id="UP001300763"/>
    </source>
</evidence>
<accession>A0ABT5SYL6</accession>
<dbReference type="EMBL" id="JAQZAO010000010">
    <property type="protein sequence ID" value="MDD7967958.1"/>
    <property type="molecule type" value="Genomic_DNA"/>
</dbReference>
<keyword evidence="2" id="KW-1185">Reference proteome</keyword>
<reference evidence="1 2" key="1">
    <citation type="submission" date="2023-02" db="EMBL/GenBank/DDBJ databases">
        <title>Genome sequencing required for Actinomycetospora new species description.</title>
        <authorList>
            <person name="Saimee Y."/>
            <person name="Duangmal K."/>
        </authorList>
    </citation>
    <scope>NUCLEOTIDE SEQUENCE [LARGE SCALE GENOMIC DNA]</scope>
    <source>
        <strain evidence="1 2">DW7H6</strain>
    </source>
</reference>
<dbReference type="RefSeq" id="WP_274202490.1">
    <property type="nucleotide sequence ID" value="NZ_JAQZAO010000010.1"/>
</dbReference>
<gene>
    <name evidence="1" type="ORF">PGB27_21660</name>
</gene>
<name>A0ABT5SYL6_9PSEU</name>
<dbReference type="Proteomes" id="UP001300763">
    <property type="component" value="Unassembled WGS sequence"/>
</dbReference>
<organism evidence="1 2">
    <name type="scientific">Actinomycetospora lemnae</name>
    <dbReference type="NCBI Taxonomy" id="3019891"/>
    <lineage>
        <taxon>Bacteria</taxon>
        <taxon>Bacillati</taxon>
        <taxon>Actinomycetota</taxon>
        <taxon>Actinomycetes</taxon>
        <taxon>Pseudonocardiales</taxon>
        <taxon>Pseudonocardiaceae</taxon>
        <taxon>Actinomycetospora</taxon>
    </lineage>
</organism>
<evidence type="ECO:0000313" key="1">
    <source>
        <dbReference type="EMBL" id="MDD7967958.1"/>
    </source>
</evidence>
<sequence length="65" mass="6780">MFLEMHGIGCAHCGQATWAWVDDRLWPCGCSVAALGRDAEAPALLVPRRALVPGARPGPDAAVPA</sequence>
<protein>
    <submittedName>
        <fullName evidence="1">Uncharacterized protein</fullName>
    </submittedName>
</protein>